<dbReference type="Gene3D" id="3.90.550.10">
    <property type="entry name" value="Spore Coat Polysaccharide Biosynthesis Protein SpsA, Chain A"/>
    <property type="match status" value="1"/>
</dbReference>
<sequence length="321" mass="35169">MLSVVMVVQSFDAEIAKDIFSIASAVGSQLRDCEIVLVDATSSDSVARALREHVDRSEIGNIQVFRLISQVGFEAAAWAGIENSLGDYVAVLNINAEIALTIPAMLERISEGYELVFVRNVAPVAQTALEAALAGLFRRAYRALTGLDLTQEGAQSRLMSRRLINFLLQHPQPVFRYRTLPALAGCSKCTITYHGQRRPTGESRFAHRARRAWSLLLNSSTAPMRLASGLAVSGALLNLIYSGYVLGVSMYKADVAPGWVTLSLQQSGMFFIFSIGLFIIAEYFIHVLRQRGAGPPYFIVGESNSSLQHVKQRLNIEVASD</sequence>
<dbReference type="PANTHER" id="PTHR48090">
    <property type="entry name" value="UNDECAPRENYL-PHOSPHATE 4-DEOXY-4-FORMAMIDO-L-ARABINOSE TRANSFERASE-RELATED"/>
    <property type="match status" value="1"/>
</dbReference>
<dbReference type="InterPro" id="IPR001173">
    <property type="entry name" value="Glyco_trans_2-like"/>
</dbReference>
<gene>
    <name evidence="3" type="primary">yfdH</name>
    <name evidence="3" type="ORF">EKPJFOCH_4225</name>
</gene>
<dbReference type="PANTHER" id="PTHR48090:SF8">
    <property type="entry name" value="GLYCOSYLTRANSFERASE CSBB-RELATED"/>
    <property type="match status" value="1"/>
</dbReference>
<protein>
    <submittedName>
        <fullName evidence="3">Prophage bactoprenol glucosyl transferase</fullName>
    </submittedName>
</protein>
<keyword evidence="1" id="KW-1133">Transmembrane helix</keyword>
<feature type="domain" description="Glycosyltransferase 2-like" evidence="2">
    <location>
        <begin position="23"/>
        <end position="121"/>
    </location>
</feature>
<evidence type="ECO:0000313" key="3">
    <source>
        <dbReference type="EMBL" id="GJE57707.1"/>
    </source>
</evidence>
<name>A0ABQ4TSL1_9HYPH</name>
<comment type="caution">
    <text evidence="3">The sequence shown here is derived from an EMBL/GenBank/DDBJ whole genome shotgun (WGS) entry which is preliminary data.</text>
</comment>
<dbReference type="InterPro" id="IPR050256">
    <property type="entry name" value="Glycosyltransferase_2"/>
</dbReference>
<dbReference type="InterPro" id="IPR029044">
    <property type="entry name" value="Nucleotide-diphossugar_trans"/>
</dbReference>
<dbReference type="GO" id="GO:0016740">
    <property type="term" value="F:transferase activity"/>
    <property type="evidence" value="ECO:0007669"/>
    <property type="project" value="UniProtKB-KW"/>
</dbReference>
<proteinExistence type="predicted"/>
<keyword evidence="1" id="KW-0812">Transmembrane</keyword>
<accession>A0ABQ4TSL1</accession>
<evidence type="ECO:0000256" key="1">
    <source>
        <dbReference type="SAM" id="Phobius"/>
    </source>
</evidence>
<reference evidence="3" key="1">
    <citation type="journal article" date="2021" name="Front. Microbiol.">
        <title>Comprehensive Comparative Genomics and Phenotyping of Methylobacterium Species.</title>
        <authorList>
            <person name="Alessa O."/>
            <person name="Ogura Y."/>
            <person name="Fujitani Y."/>
            <person name="Takami H."/>
            <person name="Hayashi T."/>
            <person name="Sahin N."/>
            <person name="Tani A."/>
        </authorList>
    </citation>
    <scope>NUCLEOTIDE SEQUENCE</scope>
    <source>
        <strain evidence="3">DSM 23674</strain>
    </source>
</reference>
<keyword evidence="3" id="KW-0808">Transferase</keyword>
<feature type="transmembrane region" description="Helical" evidence="1">
    <location>
        <begin position="226"/>
        <end position="247"/>
    </location>
</feature>
<dbReference type="Pfam" id="PF00535">
    <property type="entry name" value="Glycos_transf_2"/>
    <property type="match status" value="1"/>
</dbReference>
<dbReference type="Proteomes" id="UP001055101">
    <property type="component" value="Unassembled WGS sequence"/>
</dbReference>
<dbReference type="EMBL" id="BPRA01000027">
    <property type="protein sequence ID" value="GJE57707.1"/>
    <property type="molecule type" value="Genomic_DNA"/>
</dbReference>
<keyword evidence="4" id="KW-1185">Reference proteome</keyword>
<reference evidence="3" key="2">
    <citation type="submission" date="2021-08" db="EMBL/GenBank/DDBJ databases">
        <authorList>
            <person name="Tani A."/>
            <person name="Ola A."/>
            <person name="Ogura Y."/>
            <person name="Katsura K."/>
            <person name="Hayashi T."/>
        </authorList>
    </citation>
    <scope>NUCLEOTIDE SEQUENCE</scope>
    <source>
        <strain evidence="3">DSM 23674</strain>
    </source>
</reference>
<dbReference type="SUPFAM" id="SSF53448">
    <property type="entry name" value="Nucleotide-diphospho-sugar transferases"/>
    <property type="match status" value="1"/>
</dbReference>
<organism evidence="3 4">
    <name type="scientific">Methylobacterium thuringiense</name>
    <dbReference type="NCBI Taxonomy" id="1003091"/>
    <lineage>
        <taxon>Bacteria</taxon>
        <taxon>Pseudomonadati</taxon>
        <taxon>Pseudomonadota</taxon>
        <taxon>Alphaproteobacteria</taxon>
        <taxon>Hyphomicrobiales</taxon>
        <taxon>Methylobacteriaceae</taxon>
        <taxon>Methylobacterium</taxon>
    </lineage>
</organism>
<keyword evidence="1" id="KW-0472">Membrane</keyword>
<evidence type="ECO:0000259" key="2">
    <source>
        <dbReference type="Pfam" id="PF00535"/>
    </source>
</evidence>
<evidence type="ECO:0000313" key="4">
    <source>
        <dbReference type="Proteomes" id="UP001055101"/>
    </source>
</evidence>
<feature type="transmembrane region" description="Helical" evidence="1">
    <location>
        <begin position="267"/>
        <end position="285"/>
    </location>
</feature>